<evidence type="ECO:0000313" key="1">
    <source>
        <dbReference type="EMBL" id="KAL1248911.1"/>
    </source>
</evidence>
<dbReference type="EMBL" id="JAYMGO010000024">
    <property type="protein sequence ID" value="KAL1248911.1"/>
    <property type="molecule type" value="Genomic_DNA"/>
</dbReference>
<comment type="caution">
    <text evidence="1">The sequence shown here is derived from an EMBL/GenBank/DDBJ whole genome shotgun (WGS) entry which is preliminary data.</text>
</comment>
<evidence type="ECO:0000313" key="2">
    <source>
        <dbReference type="Proteomes" id="UP001558613"/>
    </source>
</evidence>
<sequence>MPRSDSCPEKFPRTVLKCLSPLAAKFSMPFPTQFMLAGCSARRPGSPRSLKNRKDSEKLIESRRKTSLCSCAAGAAAHALINSSGRAPNYFTLIFLDRRSVLSGAERK</sequence>
<organism evidence="1 2">
    <name type="scientific">Cirrhinus molitorella</name>
    <name type="common">mud carp</name>
    <dbReference type="NCBI Taxonomy" id="172907"/>
    <lineage>
        <taxon>Eukaryota</taxon>
        <taxon>Metazoa</taxon>
        <taxon>Chordata</taxon>
        <taxon>Craniata</taxon>
        <taxon>Vertebrata</taxon>
        <taxon>Euteleostomi</taxon>
        <taxon>Actinopterygii</taxon>
        <taxon>Neopterygii</taxon>
        <taxon>Teleostei</taxon>
        <taxon>Ostariophysi</taxon>
        <taxon>Cypriniformes</taxon>
        <taxon>Cyprinidae</taxon>
        <taxon>Labeoninae</taxon>
        <taxon>Labeonini</taxon>
        <taxon>Cirrhinus</taxon>
    </lineage>
</organism>
<protein>
    <submittedName>
        <fullName evidence="1">Uncharacterized protein</fullName>
    </submittedName>
</protein>
<name>A0ABR3L9Y2_9TELE</name>
<dbReference type="Proteomes" id="UP001558613">
    <property type="component" value="Unassembled WGS sequence"/>
</dbReference>
<accession>A0ABR3L9Y2</accession>
<keyword evidence="2" id="KW-1185">Reference proteome</keyword>
<reference evidence="1 2" key="1">
    <citation type="submission" date="2023-09" db="EMBL/GenBank/DDBJ databases">
        <authorList>
            <person name="Wang M."/>
        </authorList>
    </citation>
    <scope>NUCLEOTIDE SEQUENCE [LARGE SCALE GENOMIC DNA]</scope>
    <source>
        <strain evidence="1">GT-2023</strain>
        <tissue evidence="1">Liver</tissue>
    </source>
</reference>
<gene>
    <name evidence="1" type="ORF">QQF64_022229</name>
</gene>
<proteinExistence type="predicted"/>